<dbReference type="InterPro" id="IPR043502">
    <property type="entry name" value="DNA/RNA_pol_sf"/>
</dbReference>
<feature type="domain" description="Reverse transcriptase Ty1/copia-type" evidence="3">
    <location>
        <begin position="9"/>
        <end position="168"/>
    </location>
</feature>
<organism evidence="4">
    <name type="scientific">Pyricularia oryzae (strain Y34)</name>
    <name type="common">Rice blast fungus</name>
    <name type="synonym">Magnaporthe oryzae</name>
    <dbReference type="NCBI Taxonomy" id="1143189"/>
    <lineage>
        <taxon>Eukaryota</taxon>
        <taxon>Fungi</taxon>
        <taxon>Dikarya</taxon>
        <taxon>Ascomycota</taxon>
        <taxon>Pezizomycotina</taxon>
        <taxon>Sordariomycetes</taxon>
        <taxon>Sordariomycetidae</taxon>
        <taxon>Magnaporthales</taxon>
        <taxon>Pyriculariaceae</taxon>
        <taxon>Pyricularia</taxon>
    </lineage>
</organism>
<keyword evidence="2" id="KW-0496">Mitochondrion</keyword>
<dbReference type="InterPro" id="IPR013103">
    <property type="entry name" value="RVT_2"/>
</dbReference>
<dbReference type="PANTHER" id="PTHR11439">
    <property type="entry name" value="GAG-POL-RELATED RETROTRANSPOSON"/>
    <property type="match status" value="1"/>
</dbReference>
<evidence type="ECO:0000256" key="2">
    <source>
        <dbReference type="ARBA" id="ARBA00023128"/>
    </source>
</evidence>
<comment type="subcellular location">
    <subcellularLocation>
        <location evidence="1">Mitochondrion</location>
    </subcellularLocation>
</comment>
<proteinExistence type="predicted"/>
<dbReference type="EMBL" id="JH792877">
    <property type="protein sequence ID" value="ELQ37450.1"/>
    <property type="molecule type" value="Genomic_DNA"/>
</dbReference>
<reference evidence="4" key="1">
    <citation type="journal article" date="2012" name="PLoS Genet.">
        <title>Comparative analysis of the genomes of two field isolates of the rice blast fungus Magnaporthe oryzae.</title>
        <authorList>
            <person name="Xue M."/>
            <person name="Yang J."/>
            <person name="Li Z."/>
            <person name="Hu S."/>
            <person name="Yao N."/>
            <person name="Dean R.A."/>
            <person name="Zhao W."/>
            <person name="Shen M."/>
            <person name="Zhang H."/>
            <person name="Li C."/>
            <person name="Liu L."/>
            <person name="Cao L."/>
            <person name="Xu X."/>
            <person name="Xing Y."/>
            <person name="Hsiang T."/>
            <person name="Zhang Z."/>
            <person name="Xu J.R."/>
            <person name="Peng Y.L."/>
        </authorList>
    </citation>
    <scope>NUCLEOTIDE SEQUENCE</scope>
    <source>
        <strain evidence="4">Y34</strain>
    </source>
</reference>
<dbReference type="PANTHER" id="PTHR11439:SF438">
    <property type="entry name" value="REVERSE TRANSCRIPTASE TY1_COPIA-TYPE DOMAIN-CONTAINING PROTEIN"/>
    <property type="match status" value="1"/>
</dbReference>
<accession>A0AA97NW61</accession>
<dbReference type="Proteomes" id="UP000011086">
    <property type="component" value="Unassembled WGS sequence"/>
</dbReference>
<dbReference type="CDD" id="cd09272">
    <property type="entry name" value="RNase_HI_RT_Ty1"/>
    <property type="match status" value="1"/>
</dbReference>
<dbReference type="SUPFAM" id="SSF56672">
    <property type="entry name" value="DNA/RNA polymerases"/>
    <property type="match status" value="1"/>
</dbReference>
<evidence type="ECO:0000259" key="3">
    <source>
        <dbReference type="Pfam" id="PF07727"/>
    </source>
</evidence>
<protein>
    <recommendedName>
        <fullName evidence="3">Reverse transcriptase Ty1/copia-type domain-containing protein</fullName>
    </recommendedName>
</protein>
<dbReference type="GO" id="GO:0005739">
    <property type="term" value="C:mitochondrion"/>
    <property type="evidence" value="ECO:0007669"/>
    <property type="project" value="UniProtKB-SubCell"/>
</dbReference>
<dbReference type="Pfam" id="PF07727">
    <property type="entry name" value="RVT_2"/>
    <property type="match status" value="1"/>
</dbReference>
<evidence type="ECO:0000256" key="1">
    <source>
        <dbReference type="ARBA" id="ARBA00004173"/>
    </source>
</evidence>
<sequence length="426" mass="48862">MAYFDLEAEQIDISNAFLNATLDMESPVYCTAPEGFGSKETAFRLRKALYGMTKSPKLWYEELLKTLQDLGLLPVGDEPCMCVSEQSKVIVIFFVDDIVVFYFKEHTKEGKAVISGLKAKYELREGPLSWFLGMRVLRDRERRTATILHDFYIEKIGMRFRFTESKGYPTTPLPEGFIPRFEGKTSPEKIKLYQEMIGSILYTAIMLRPDVAHAASLLSRFLTNPSPFHRRLAKRVLQYLYGTRFLGIRYGVTQTIQHLVMASDASFGDDPEIRKSSEGYVMILFGGAINWRAARQTTVTTSTTEAKLHALSKAAKETMAFKRIFRNIRLNLGQPWELYCDNKQTIRLVVDKNSRISTSLRHVDIQNMWLKQEHARENFTVTYLETELMPADGLTKPLSLSKFEHFRALLNLYDAQHEVQGGSQAR</sequence>
<evidence type="ECO:0000313" key="4">
    <source>
        <dbReference type="EMBL" id="ELQ37450.1"/>
    </source>
</evidence>
<dbReference type="AlphaFoldDB" id="A0AA97NW61"/>
<gene>
    <name evidence="4" type="ORF">OOU_Y34scaffold00593g1</name>
</gene>
<name>A0AA97NW61_PYRO3</name>